<reference evidence="2" key="2">
    <citation type="submission" date="2017-02" db="UniProtKB">
        <authorList>
            <consortium name="WormBaseParasite"/>
        </authorList>
    </citation>
    <scope>IDENTIFICATION</scope>
</reference>
<keyword evidence="1" id="KW-1185">Reference proteome</keyword>
<sequence>MVAEAAISALNDPCAEWDVLAENDVSMITRRCEELLKWAILISTSFFSGSSKLVYLRGRKNLTNLDLVVDRDYLQKVQTIRCFDHCVMKDVADRFEDEGNVNIGSEFNMTEKQLVLPIICDIIEERNRGNCKFEVLCEALQLEESNYYSVKAFLNSSRDEEKTPRHLVVAEKRSTSCPDQSSVQPRRVREVRSPVVSTNTKYKLRSAAEMKDVLQKLHVAFAHCAPSDLGVSCLLFKKQFLYRALSAAARKVCSECWYCKSKPKNREKYSSPRDRCREQIYDAINEQLRRVQGSATFAQGFSSLIPNALAKSDSYQQQEIGRARETMTSTLECYKKCDIKEDSDVMSDTEKLQKIKRAIEEVLFFSPIKYEFDAKNGEFNVYILNADYPPCMYLVGFAFLQKAYL</sequence>
<organism evidence="1 2">
    <name type="scientific">Angiostrongylus cantonensis</name>
    <name type="common">Rat lungworm</name>
    <dbReference type="NCBI Taxonomy" id="6313"/>
    <lineage>
        <taxon>Eukaryota</taxon>
        <taxon>Metazoa</taxon>
        <taxon>Ecdysozoa</taxon>
        <taxon>Nematoda</taxon>
        <taxon>Chromadorea</taxon>
        <taxon>Rhabditida</taxon>
        <taxon>Rhabditina</taxon>
        <taxon>Rhabditomorpha</taxon>
        <taxon>Strongyloidea</taxon>
        <taxon>Metastrongylidae</taxon>
        <taxon>Angiostrongylus</taxon>
    </lineage>
</organism>
<dbReference type="Proteomes" id="UP000035642">
    <property type="component" value="Unassembled WGS sequence"/>
</dbReference>
<dbReference type="WBParaSite" id="ACAC_0000411901-mRNA-1">
    <property type="protein sequence ID" value="ACAC_0000411901-mRNA-1"/>
    <property type="gene ID" value="ACAC_0000411901"/>
</dbReference>
<dbReference type="AlphaFoldDB" id="A0A0K0D224"/>
<protein>
    <submittedName>
        <fullName evidence="2">Uncharacterized protein</fullName>
    </submittedName>
</protein>
<name>A0A0K0D224_ANGCA</name>
<evidence type="ECO:0000313" key="2">
    <source>
        <dbReference type="WBParaSite" id="ACAC_0000411901-mRNA-1"/>
    </source>
</evidence>
<accession>A0A0K0D224</accession>
<proteinExistence type="predicted"/>
<reference evidence="1" key="1">
    <citation type="submission" date="2012-09" db="EMBL/GenBank/DDBJ databases">
        <authorList>
            <person name="Martin A.A."/>
        </authorList>
    </citation>
    <scope>NUCLEOTIDE SEQUENCE</scope>
</reference>
<evidence type="ECO:0000313" key="1">
    <source>
        <dbReference type="Proteomes" id="UP000035642"/>
    </source>
</evidence>